<dbReference type="NCBIfam" id="TIGR02138">
    <property type="entry name" value="phosphate_pstC"/>
    <property type="match status" value="1"/>
</dbReference>
<dbReference type="InterPro" id="IPR000515">
    <property type="entry name" value="MetI-like"/>
</dbReference>
<evidence type="ECO:0000313" key="9">
    <source>
        <dbReference type="Proteomes" id="UP000676506"/>
    </source>
</evidence>
<feature type="transmembrane region" description="Helical" evidence="5">
    <location>
        <begin position="201"/>
        <end position="220"/>
    </location>
</feature>
<keyword evidence="9" id="KW-1185">Reference proteome</keyword>
<keyword evidence="5" id="KW-0813">Transport</keyword>
<dbReference type="SUPFAM" id="SSF161098">
    <property type="entry name" value="MetI-like"/>
    <property type="match status" value="1"/>
</dbReference>
<evidence type="ECO:0000256" key="3">
    <source>
        <dbReference type="ARBA" id="ARBA00022989"/>
    </source>
</evidence>
<name>A0ABX8B4W6_9BACT</name>
<evidence type="ECO:0000256" key="6">
    <source>
        <dbReference type="RuleBase" id="RU363054"/>
    </source>
</evidence>
<comment type="function">
    <text evidence="6">Part of the binding-protein-dependent transport system for phosphate; probably responsible for the translocation of the substrate across the membrane.</text>
</comment>
<proteinExistence type="inferred from homology"/>
<feature type="transmembrane region" description="Helical" evidence="5">
    <location>
        <begin position="274"/>
        <end position="293"/>
    </location>
</feature>
<feature type="transmembrane region" description="Helical" evidence="5">
    <location>
        <begin position="124"/>
        <end position="145"/>
    </location>
</feature>
<evidence type="ECO:0000313" key="8">
    <source>
        <dbReference type="EMBL" id="QUW02017.1"/>
    </source>
</evidence>
<organism evidence="8 9">
    <name type="scientific">Chloracidobacterium validum</name>
    <dbReference type="NCBI Taxonomy" id="2821543"/>
    <lineage>
        <taxon>Bacteria</taxon>
        <taxon>Pseudomonadati</taxon>
        <taxon>Acidobacteriota</taxon>
        <taxon>Terriglobia</taxon>
        <taxon>Terriglobales</taxon>
        <taxon>Acidobacteriaceae</taxon>
        <taxon>Chloracidobacterium</taxon>
    </lineage>
</organism>
<dbReference type="Pfam" id="PF00528">
    <property type="entry name" value="BPD_transp_1"/>
    <property type="match status" value="1"/>
</dbReference>
<evidence type="ECO:0000256" key="4">
    <source>
        <dbReference type="ARBA" id="ARBA00023136"/>
    </source>
</evidence>
<dbReference type="InterPro" id="IPR035906">
    <property type="entry name" value="MetI-like_sf"/>
</dbReference>
<keyword evidence="6" id="KW-1003">Cell membrane</keyword>
<dbReference type="PANTHER" id="PTHR42727">
    <property type="entry name" value="PHOSPHATE TRANSPORT SYSTEM PERMEASE PROTEIN"/>
    <property type="match status" value="1"/>
</dbReference>
<dbReference type="EMBL" id="CP072648">
    <property type="protein sequence ID" value="QUW02017.1"/>
    <property type="molecule type" value="Genomic_DNA"/>
</dbReference>
<dbReference type="PANTHER" id="PTHR42727:SF1">
    <property type="entry name" value="PHOSPHATE TRANSPORT SYSTEM PERMEASE"/>
    <property type="match status" value="1"/>
</dbReference>
<evidence type="ECO:0000256" key="1">
    <source>
        <dbReference type="ARBA" id="ARBA00004651"/>
    </source>
</evidence>
<evidence type="ECO:0000256" key="5">
    <source>
        <dbReference type="RuleBase" id="RU363032"/>
    </source>
</evidence>
<evidence type="ECO:0000259" key="7">
    <source>
        <dbReference type="PROSITE" id="PS50928"/>
    </source>
</evidence>
<feature type="transmembrane region" description="Helical" evidence="5">
    <location>
        <begin position="21"/>
        <end position="45"/>
    </location>
</feature>
<keyword evidence="4 5" id="KW-0472">Membrane</keyword>
<dbReference type="Proteomes" id="UP000676506">
    <property type="component" value="Chromosome 1"/>
</dbReference>
<protein>
    <recommendedName>
        <fullName evidence="6">Phosphate transport system permease protein</fullName>
    </recommendedName>
</protein>
<dbReference type="CDD" id="cd06261">
    <property type="entry name" value="TM_PBP2"/>
    <property type="match status" value="1"/>
</dbReference>
<evidence type="ECO:0000256" key="2">
    <source>
        <dbReference type="ARBA" id="ARBA00022692"/>
    </source>
</evidence>
<dbReference type="InterPro" id="IPR011864">
    <property type="entry name" value="Phosphate_PstC"/>
</dbReference>
<reference evidence="8 9" key="1">
    <citation type="submission" date="2021-03" db="EMBL/GenBank/DDBJ databases">
        <title>Genomic and phenotypic characterization of Chloracidobacterium isolates provides evidence for multiple species.</title>
        <authorList>
            <person name="Saini M.K."/>
            <person name="Costas A.M.G."/>
            <person name="Tank M."/>
            <person name="Bryant D.A."/>
        </authorList>
    </citation>
    <scope>NUCLEOTIDE SEQUENCE [LARGE SCALE GENOMIC DNA]</scope>
    <source>
        <strain evidence="8 9">BV2-C</strain>
    </source>
</reference>
<keyword evidence="2 5" id="KW-0812">Transmembrane</keyword>
<comment type="subcellular location">
    <subcellularLocation>
        <location evidence="1 5">Cell membrane</location>
        <topology evidence="1 5">Multi-pass membrane protein</topology>
    </subcellularLocation>
</comment>
<gene>
    <name evidence="8" type="primary">pstC</name>
    <name evidence="8" type="ORF">J8C06_06475</name>
</gene>
<accession>A0ABX8B4W6</accession>
<dbReference type="PROSITE" id="PS50928">
    <property type="entry name" value="ABC_TM1"/>
    <property type="match status" value="1"/>
</dbReference>
<feature type="domain" description="ABC transmembrane type-1" evidence="7">
    <location>
        <begin position="81"/>
        <end position="293"/>
    </location>
</feature>
<comment type="similarity">
    <text evidence="6">Belongs to the binding-protein-dependent transport system permease family. CysTW subfamily.</text>
</comment>
<feature type="transmembrane region" description="Helical" evidence="5">
    <location>
        <begin position="157"/>
        <end position="180"/>
    </location>
</feature>
<keyword evidence="3 5" id="KW-1133">Transmembrane helix</keyword>
<sequence length="307" mass="32897">MAVATVTHQPRRPWARWREHLIEWLLAGAALVAVLTTLGIAAVLVGESLPLFRQVSLWSFLTDTAWTPLFAEPRFGIGVLLAGTATSSLVALAVAIPSGTILAMYLSEFAAGQLRESIKPVLELLAGVPTVVLGYFALYTVTPFLQKLWPALPSFNLLSAGLVMGIMIVPYVASLSEDALRAVPMSLREGAYALGATRLQTAWQVVFPAAFSGIAASYVLGVSRAIGETMIVAIAAGQQPRLTLNPFEPAATATTYIVQVAKGDIPHGGLSYRTIFAVALVLFLLTLAFNLAADWVRRRQRLRGLGQ</sequence>
<keyword evidence="6" id="KW-0592">Phosphate transport</keyword>
<feature type="transmembrane region" description="Helical" evidence="5">
    <location>
        <begin position="75"/>
        <end position="103"/>
    </location>
</feature>
<dbReference type="Gene3D" id="1.10.3720.10">
    <property type="entry name" value="MetI-like"/>
    <property type="match status" value="1"/>
</dbReference>